<gene>
    <name evidence="4" type="ORF">Ddye_010061</name>
</gene>
<dbReference type="InterPro" id="IPR013087">
    <property type="entry name" value="Znf_C2H2_type"/>
</dbReference>
<dbReference type="Proteomes" id="UP001280121">
    <property type="component" value="Unassembled WGS sequence"/>
</dbReference>
<dbReference type="Gene3D" id="3.30.160.60">
    <property type="entry name" value="Classic Zinc Finger"/>
    <property type="match status" value="1"/>
</dbReference>
<dbReference type="GO" id="GO:0008270">
    <property type="term" value="F:zinc ion binding"/>
    <property type="evidence" value="ECO:0007669"/>
    <property type="project" value="UniProtKB-KW"/>
</dbReference>
<evidence type="ECO:0000313" key="4">
    <source>
        <dbReference type="EMBL" id="KAK2657009.1"/>
    </source>
</evidence>
<feature type="region of interest" description="Disordered" evidence="2">
    <location>
        <begin position="1"/>
        <end position="22"/>
    </location>
</feature>
<dbReference type="PROSITE" id="PS50157">
    <property type="entry name" value="ZINC_FINGER_C2H2_2"/>
    <property type="match status" value="1"/>
</dbReference>
<name>A0AAE0CMZ3_9ROSI</name>
<protein>
    <recommendedName>
        <fullName evidence="3">C2H2-type domain-containing protein</fullName>
    </recommendedName>
</protein>
<feature type="domain" description="C2H2-type" evidence="3">
    <location>
        <begin position="28"/>
        <end position="55"/>
    </location>
</feature>
<sequence>MSVQRRKDSRINENHSGGWLSLGNKKAYPCLLCAKTFDTGPALGGHQNAHRKEREEAASRLQLASVISRYMDVQPHHPLGGESVKEDIDLTLKL</sequence>
<dbReference type="PROSITE" id="PS00028">
    <property type="entry name" value="ZINC_FINGER_C2H2_1"/>
    <property type="match status" value="1"/>
</dbReference>
<reference evidence="4" key="1">
    <citation type="journal article" date="2023" name="Plant J.">
        <title>Genome sequences and population genomics provide insights into the demographic history, inbreeding, and mutation load of two 'living fossil' tree species of Dipteronia.</title>
        <authorList>
            <person name="Feng Y."/>
            <person name="Comes H.P."/>
            <person name="Chen J."/>
            <person name="Zhu S."/>
            <person name="Lu R."/>
            <person name="Zhang X."/>
            <person name="Li P."/>
            <person name="Qiu J."/>
            <person name="Olsen K.M."/>
            <person name="Qiu Y."/>
        </authorList>
    </citation>
    <scope>NUCLEOTIDE SEQUENCE</scope>
    <source>
        <strain evidence="4">KIB01</strain>
    </source>
</reference>
<keyword evidence="1" id="KW-0863">Zinc-finger</keyword>
<dbReference type="InterPro" id="IPR036236">
    <property type="entry name" value="Znf_C2H2_sf"/>
</dbReference>
<dbReference type="GO" id="GO:0003700">
    <property type="term" value="F:DNA-binding transcription factor activity"/>
    <property type="evidence" value="ECO:0007669"/>
    <property type="project" value="InterPro"/>
</dbReference>
<keyword evidence="5" id="KW-1185">Reference proteome</keyword>
<dbReference type="EMBL" id="JANJYI010000003">
    <property type="protein sequence ID" value="KAK2657009.1"/>
    <property type="molecule type" value="Genomic_DNA"/>
</dbReference>
<evidence type="ECO:0000259" key="3">
    <source>
        <dbReference type="PROSITE" id="PS50157"/>
    </source>
</evidence>
<evidence type="ECO:0000256" key="1">
    <source>
        <dbReference type="PROSITE-ProRule" id="PRU00042"/>
    </source>
</evidence>
<dbReference type="InterPro" id="IPR045320">
    <property type="entry name" value="JAGGED/SL1-like"/>
</dbReference>
<evidence type="ECO:0000256" key="2">
    <source>
        <dbReference type="SAM" id="MobiDB-lite"/>
    </source>
</evidence>
<evidence type="ECO:0000313" key="5">
    <source>
        <dbReference type="Proteomes" id="UP001280121"/>
    </source>
</evidence>
<dbReference type="PANTHER" id="PTHR45730:SF109">
    <property type="entry name" value="ZINC FINGER PROTEIN KNUCKLES"/>
    <property type="match status" value="1"/>
</dbReference>
<dbReference type="SUPFAM" id="SSF57667">
    <property type="entry name" value="beta-beta-alpha zinc fingers"/>
    <property type="match status" value="1"/>
</dbReference>
<feature type="compositionally biased region" description="Basic and acidic residues" evidence="2">
    <location>
        <begin position="1"/>
        <end position="13"/>
    </location>
</feature>
<dbReference type="PANTHER" id="PTHR45730">
    <property type="entry name" value="ZINC FINGER PROTEIN JAGGED"/>
    <property type="match status" value="1"/>
</dbReference>
<proteinExistence type="predicted"/>
<comment type="caution">
    <text evidence="4">The sequence shown here is derived from an EMBL/GenBank/DDBJ whole genome shotgun (WGS) entry which is preliminary data.</text>
</comment>
<organism evidence="4 5">
    <name type="scientific">Dipteronia dyeriana</name>
    <dbReference type="NCBI Taxonomy" id="168575"/>
    <lineage>
        <taxon>Eukaryota</taxon>
        <taxon>Viridiplantae</taxon>
        <taxon>Streptophyta</taxon>
        <taxon>Embryophyta</taxon>
        <taxon>Tracheophyta</taxon>
        <taxon>Spermatophyta</taxon>
        <taxon>Magnoliopsida</taxon>
        <taxon>eudicotyledons</taxon>
        <taxon>Gunneridae</taxon>
        <taxon>Pentapetalae</taxon>
        <taxon>rosids</taxon>
        <taxon>malvids</taxon>
        <taxon>Sapindales</taxon>
        <taxon>Sapindaceae</taxon>
        <taxon>Hippocastanoideae</taxon>
        <taxon>Acereae</taxon>
        <taxon>Dipteronia</taxon>
    </lineage>
</organism>
<keyword evidence="1" id="KW-0479">Metal-binding</keyword>
<dbReference type="AlphaFoldDB" id="A0AAE0CMZ3"/>
<keyword evidence="1" id="KW-0862">Zinc</keyword>
<accession>A0AAE0CMZ3</accession>